<reference evidence="2" key="1">
    <citation type="submission" date="2023-02" db="EMBL/GenBank/DDBJ databases">
        <title>Actinomadura rubrobrunea NBRC 14622.</title>
        <authorList>
            <person name="Ichikawa N."/>
            <person name="Sato H."/>
            <person name="Tonouchi N."/>
        </authorList>
    </citation>
    <scope>NUCLEOTIDE SEQUENCE</scope>
    <source>
        <strain evidence="2">NBRC 14622</strain>
    </source>
</reference>
<dbReference type="InterPro" id="IPR011990">
    <property type="entry name" value="TPR-like_helical_dom_sf"/>
</dbReference>
<evidence type="ECO:0008006" key="4">
    <source>
        <dbReference type="Google" id="ProtNLM"/>
    </source>
</evidence>
<name>A0A9W6PXC8_9ACTN</name>
<organism evidence="2 3">
    <name type="scientific">Actinomadura rubrobrunea</name>
    <dbReference type="NCBI Taxonomy" id="115335"/>
    <lineage>
        <taxon>Bacteria</taxon>
        <taxon>Bacillati</taxon>
        <taxon>Actinomycetota</taxon>
        <taxon>Actinomycetes</taxon>
        <taxon>Streptosporangiales</taxon>
        <taxon>Thermomonosporaceae</taxon>
        <taxon>Actinomadura</taxon>
    </lineage>
</organism>
<dbReference type="AlphaFoldDB" id="A0A9W6PXC8"/>
<accession>A0A9W6PXC8</accession>
<evidence type="ECO:0000256" key="1">
    <source>
        <dbReference type="SAM" id="MobiDB-lite"/>
    </source>
</evidence>
<protein>
    <recommendedName>
        <fullName evidence="4">Tetratricopeptide repeat protein</fullName>
    </recommendedName>
</protein>
<evidence type="ECO:0000313" key="3">
    <source>
        <dbReference type="Proteomes" id="UP001165124"/>
    </source>
</evidence>
<dbReference type="SUPFAM" id="SSF48452">
    <property type="entry name" value="TPR-like"/>
    <property type="match status" value="3"/>
</dbReference>
<dbReference type="Proteomes" id="UP001165124">
    <property type="component" value="Unassembled WGS sequence"/>
</dbReference>
<gene>
    <name evidence="2" type="ORF">Arub01_39890</name>
</gene>
<dbReference type="EMBL" id="BSRZ01000010">
    <property type="protein sequence ID" value="GLW65745.1"/>
    <property type="molecule type" value="Genomic_DNA"/>
</dbReference>
<proteinExistence type="predicted"/>
<sequence length="883" mass="94789">MSVDDVYDLMARAGDLPYGEAKTVLVEEALRHAEAAGDDELAFRVRMSLTGAYQYGGEPAKAFATFSRCLADHDRDPGRFGKGERLLWHFKWIINSLTLFPEIPLDRTYRLLDDMERRYRAGGHSLQAVYHYRNVVARHVGDHEAADEWYAKWIAAPRDDLSDCAGCDPTGMAAHLKARGRDEEALAVAAPVLNAELNCTEQPQGVLTTLLPVFLRTGRTEEARDAHRRAYRLIRSNLSDLADIGDHVWFCAVTGNEPRGLEIVQRHLGWLDRAPSPSAAMWFAASAALLLRRMEETGAGDVTLRRPDGAGEVTAARLRGELAARAREIAARFDARNGTSHQGDQVERLLAHEPVVDHLPLTPHAPRRPAQVPAPPPRQEPDGPVRDLSEVTDLDALLDIADECRSAFDENGALAAWRRFDEAAGDRPLTALQAARRADGRGVEMLVNGDPDAALAEWRRAEALYAEAGNAVREHAVRSRIGSILFETGAREEGMALMEAAVAYLDEHDAGSTRVSGARMRLADALVKQGRGEDGLAALDGLAPDRPRDAAELDIMRGRVLDGLGRTADAAAALRRACDGFRTCGEPARLAQAALLLGHAQADGAAALEAFDEAVANAAAGPPGLLPTAHASRGSLLLAQDRAADAVPDLEEAAAGFTALGMQPQAAYARTELATAYLAVGRHFDAAEAAEEAVPVLAQLGDAKADRRCRYVLAQAQRGLGEQQAADTFAGLAADEDDPGAAAWLLEQAADVLTDLDRDALAADRYAEAADAFAEAGDPFGAVRCRRRGAMCRAWGGDAARALEEMAAAREALGRLPADGPEAAVAWETAALCYDEARLLANEGRLDEALEPASRAADGFASLGEDDAAQAAARLRDEIRQRL</sequence>
<keyword evidence="3" id="KW-1185">Reference proteome</keyword>
<dbReference type="RefSeq" id="WP_067907444.1">
    <property type="nucleotide sequence ID" value="NZ_BSRZ01000010.1"/>
</dbReference>
<feature type="region of interest" description="Disordered" evidence="1">
    <location>
        <begin position="359"/>
        <end position="385"/>
    </location>
</feature>
<comment type="caution">
    <text evidence="2">The sequence shown here is derived from an EMBL/GenBank/DDBJ whole genome shotgun (WGS) entry which is preliminary data.</text>
</comment>
<dbReference type="Gene3D" id="1.25.40.10">
    <property type="entry name" value="Tetratricopeptide repeat domain"/>
    <property type="match status" value="2"/>
</dbReference>
<evidence type="ECO:0000313" key="2">
    <source>
        <dbReference type="EMBL" id="GLW65745.1"/>
    </source>
</evidence>